<reference evidence="4" key="1">
    <citation type="submission" date="2016-11" db="EMBL/GenBank/DDBJ databases">
        <authorList>
            <person name="Varghese N."/>
            <person name="Submissions S."/>
        </authorList>
    </citation>
    <scope>NUCLEOTIDE SEQUENCE [LARGE SCALE GENOMIC DNA]</scope>
    <source>
        <strain evidence="4">Sac-22</strain>
    </source>
</reference>
<evidence type="ECO:0000313" key="3">
    <source>
        <dbReference type="EMBL" id="SHN43929.1"/>
    </source>
</evidence>
<dbReference type="AlphaFoldDB" id="A0A1M7RCR2"/>
<dbReference type="STRING" id="551987.SAMN05192549_11948"/>
<feature type="signal peptide" evidence="1">
    <location>
        <begin position="1"/>
        <end position="18"/>
    </location>
</feature>
<dbReference type="Proteomes" id="UP000184339">
    <property type="component" value="Unassembled WGS sequence"/>
</dbReference>
<dbReference type="InterPro" id="IPR025392">
    <property type="entry name" value="DUF4124"/>
</dbReference>
<dbReference type="Pfam" id="PF13511">
    <property type="entry name" value="DUF4124"/>
    <property type="match status" value="1"/>
</dbReference>
<evidence type="ECO:0000256" key="1">
    <source>
        <dbReference type="SAM" id="SignalP"/>
    </source>
</evidence>
<dbReference type="RefSeq" id="WP_072790121.1">
    <property type="nucleotide sequence ID" value="NZ_FRCX01000019.1"/>
</dbReference>
<dbReference type="EMBL" id="FRCX01000019">
    <property type="protein sequence ID" value="SHN43929.1"/>
    <property type="molecule type" value="Genomic_DNA"/>
</dbReference>
<gene>
    <name evidence="3" type="ORF">SAMN05192549_11948</name>
</gene>
<keyword evidence="4" id="KW-1185">Reference proteome</keyword>
<accession>A0A1M7RCR2</accession>
<dbReference type="OrthoDB" id="8853421at2"/>
<sequence length="143" mass="15357">MKMLMMAMMWAATVAAYAQTVYKCTADGKVSYGDTPCPAHASAATLDTPGAPGADPAAAALLRRQQKQADALAQARIKREQHDDRETAHAAQAAAVQRKKCDKLKLNQRWADEDARRATGQAAEAARLRARRAGDATALECPH</sequence>
<evidence type="ECO:0000313" key="4">
    <source>
        <dbReference type="Proteomes" id="UP000184339"/>
    </source>
</evidence>
<feature type="chain" id="PRO_5012478188" description="DUF4124 domain-containing protein" evidence="1">
    <location>
        <begin position="19"/>
        <end position="143"/>
    </location>
</feature>
<keyword evidence="1" id="KW-0732">Signal</keyword>
<evidence type="ECO:0000259" key="2">
    <source>
        <dbReference type="Pfam" id="PF13511"/>
    </source>
</evidence>
<organism evidence="3 4">
    <name type="scientific">Duganella sacchari</name>
    <dbReference type="NCBI Taxonomy" id="551987"/>
    <lineage>
        <taxon>Bacteria</taxon>
        <taxon>Pseudomonadati</taxon>
        <taxon>Pseudomonadota</taxon>
        <taxon>Betaproteobacteria</taxon>
        <taxon>Burkholderiales</taxon>
        <taxon>Oxalobacteraceae</taxon>
        <taxon>Telluria group</taxon>
        <taxon>Duganella</taxon>
    </lineage>
</organism>
<proteinExistence type="predicted"/>
<feature type="domain" description="DUF4124" evidence="2">
    <location>
        <begin position="9"/>
        <end position="60"/>
    </location>
</feature>
<protein>
    <recommendedName>
        <fullName evidence="2">DUF4124 domain-containing protein</fullName>
    </recommendedName>
</protein>
<name>A0A1M7RCR2_9BURK</name>